<dbReference type="PROSITE" id="PS50005">
    <property type="entry name" value="TPR"/>
    <property type="match status" value="2"/>
</dbReference>
<evidence type="ECO:0000313" key="4">
    <source>
        <dbReference type="EMBL" id="MBK9716449.1"/>
    </source>
</evidence>
<dbReference type="Pfam" id="PF13432">
    <property type="entry name" value="TPR_16"/>
    <property type="match status" value="2"/>
</dbReference>
<dbReference type="SMART" id="SM00028">
    <property type="entry name" value="TPR"/>
    <property type="match status" value="3"/>
</dbReference>
<dbReference type="PANTHER" id="PTHR44858:SF1">
    <property type="entry name" value="UDP-N-ACETYLGLUCOSAMINE--PEPTIDE N-ACETYLGLUCOSAMINYLTRANSFERASE SPINDLY-RELATED"/>
    <property type="match status" value="1"/>
</dbReference>
<dbReference type="AlphaFoldDB" id="A0A9D7S7X5"/>
<dbReference type="PANTHER" id="PTHR44858">
    <property type="entry name" value="TETRATRICOPEPTIDE REPEAT PROTEIN 6"/>
    <property type="match status" value="1"/>
</dbReference>
<feature type="repeat" description="TPR" evidence="3">
    <location>
        <begin position="150"/>
        <end position="183"/>
    </location>
</feature>
<feature type="repeat" description="TPR" evidence="3">
    <location>
        <begin position="264"/>
        <end position="297"/>
    </location>
</feature>
<accession>A0A9D7S7X5</accession>
<name>A0A9D7S7X5_9BACT</name>
<dbReference type="EMBL" id="JADKFW010000004">
    <property type="protein sequence ID" value="MBK9716449.1"/>
    <property type="molecule type" value="Genomic_DNA"/>
</dbReference>
<evidence type="ECO:0000313" key="5">
    <source>
        <dbReference type="Proteomes" id="UP000808349"/>
    </source>
</evidence>
<protein>
    <submittedName>
        <fullName evidence="4">Tetratricopeptide repeat protein</fullName>
    </submittedName>
</protein>
<evidence type="ECO:0000256" key="1">
    <source>
        <dbReference type="ARBA" id="ARBA00022737"/>
    </source>
</evidence>
<dbReference type="Gene3D" id="1.25.40.10">
    <property type="entry name" value="Tetratricopeptide repeat domain"/>
    <property type="match status" value="1"/>
</dbReference>
<gene>
    <name evidence="4" type="ORF">IPO85_02795</name>
</gene>
<sequence length="346" mass="40121">MQTQQLYKVIIQGKLEFGNDRSFQKVVQLYNQRLETIHKRELVFKISDEIFFEKDFTMNLGRFIGNISEKMWKNTILSLEYCAQFSFSGVINAWMTDNGKILQYAHIEPLGEKSTIALYQEGKRKSEEIGSEVEAIKMLTEAIEKYERHSQAYEKRGYMNYHLKNFEDAIYDFNKSIAFDQMNASSHYGLGRTYMVKKNFKEALICLEEATKQSIALQPIYWAARRVKAICYIELKDFEKAAFEYKLFTSRTFTESDPNFKHLAMAWFNYGKVFFALGQIDESLAAFDKSLALEPTAKKGTHPELFMQRGLARKAAGKSDYILDFKKASELGYEPATKLLAEIKLS</sequence>
<evidence type="ECO:0000256" key="2">
    <source>
        <dbReference type="ARBA" id="ARBA00022803"/>
    </source>
</evidence>
<dbReference type="InterPro" id="IPR013105">
    <property type="entry name" value="TPR_2"/>
</dbReference>
<reference evidence="4 5" key="1">
    <citation type="submission" date="2020-10" db="EMBL/GenBank/DDBJ databases">
        <title>Connecting structure to function with the recovery of over 1000 high-quality activated sludge metagenome-assembled genomes encoding full-length rRNA genes using long-read sequencing.</title>
        <authorList>
            <person name="Singleton C.M."/>
            <person name="Petriglieri F."/>
            <person name="Kristensen J.M."/>
            <person name="Kirkegaard R.H."/>
            <person name="Michaelsen T.Y."/>
            <person name="Andersen M.H."/>
            <person name="Karst S.M."/>
            <person name="Dueholm M.S."/>
            <person name="Nielsen P.H."/>
            <person name="Albertsen M."/>
        </authorList>
    </citation>
    <scope>NUCLEOTIDE SEQUENCE [LARGE SCALE GENOMIC DNA]</scope>
    <source>
        <strain evidence="4">Ribe_18-Q3-R11-54_BAT3C.373</strain>
    </source>
</reference>
<keyword evidence="2 3" id="KW-0802">TPR repeat</keyword>
<dbReference type="InterPro" id="IPR050498">
    <property type="entry name" value="Ycf3"/>
</dbReference>
<proteinExistence type="predicted"/>
<dbReference type="InterPro" id="IPR011990">
    <property type="entry name" value="TPR-like_helical_dom_sf"/>
</dbReference>
<dbReference type="Proteomes" id="UP000808349">
    <property type="component" value="Unassembled WGS sequence"/>
</dbReference>
<comment type="caution">
    <text evidence="4">The sequence shown here is derived from an EMBL/GenBank/DDBJ whole genome shotgun (WGS) entry which is preliminary data.</text>
</comment>
<evidence type="ECO:0000256" key="3">
    <source>
        <dbReference type="PROSITE-ProRule" id="PRU00339"/>
    </source>
</evidence>
<dbReference type="Pfam" id="PF07719">
    <property type="entry name" value="TPR_2"/>
    <property type="match status" value="1"/>
</dbReference>
<keyword evidence="1" id="KW-0677">Repeat</keyword>
<dbReference type="PROSITE" id="PS50293">
    <property type="entry name" value="TPR_REGION"/>
    <property type="match status" value="1"/>
</dbReference>
<dbReference type="SUPFAM" id="SSF48452">
    <property type="entry name" value="TPR-like"/>
    <property type="match status" value="1"/>
</dbReference>
<dbReference type="InterPro" id="IPR019734">
    <property type="entry name" value="TPR_rpt"/>
</dbReference>
<organism evidence="4 5">
    <name type="scientific">Candidatus Defluviibacterium haderslevense</name>
    <dbReference type="NCBI Taxonomy" id="2981993"/>
    <lineage>
        <taxon>Bacteria</taxon>
        <taxon>Pseudomonadati</taxon>
        <taxon>Bacteroidota</taxon>
        <taxon>Saprospiria</taxon>
        <taxon>Saprospirales</taxon>
        <taxon>Saprospiraceae</taxon>
        <taxon>Candidatus Defluviibacterium</taxon>
    </lineage>
</organism>